<accession>A0A9N8PY88</accession>
<sequence length="446" mass="50105">MSVGLATRGRGSDALRAAPAGVTITDIINSTVNQGHSRPPEELYPTRTDVRKLLFKNLPSNACLENLYRPPFAKVWLSTCSLPQAVTFAIVMYCVFCNVVITYYLYIFICFLPPSMNYKIISLFLVYLVAVVVSLLSDSEGFGDHVSSLSACDALLGVRPRMDVPVSRLLYIVNTLITIGAHIPTIVTNVSYVPELVLSINFVLFVHIASTNNFARIIMFELLWYRMRLFRKSFKKTLSDISIKYYDDEAVATLRNSMLLYKKISDIATKAHVPMKFMVSDVTRARALPHSAPCITVTIFHAFGKILITLYEIKFNVMTEVEVSSFKVYSCIYRASVARVNGEQFIPVRIQELFAEILLPLMPVVFAELVVWEQAAIRLDIGRQIMAAKDARLRAGLEDCLCLLQHAACRVSVLRLFRVDASLLVGFLNYCITYALALAQFAHFSD</sequence>
<keyword evidence="1" id="KW-1133">Transmembrane helix</keyword>
<organism evidence="2 3">
    <name type="scientific">Chrysodeixis includens</name>
    <name type="common">Soybean looper</name>
    <name type="synonym">Pseudoplusia includens</name>
    <dbReference type="NCBI Taxonomy" id="689277"/>
    <lineage>
        <taxon>Eukaryota</taxon>
        <taxon>Metazoa</taxon>
        <taxon>Ecdysozoa</taxon>
        <taxon>Arthropoda</taxon>
        <taxon>Hexapoda</taxon>
        <taxon>Insecta</taxon>
        <taxon>Pterygota</taxon>
        <taxon>Neoptera</taxon>
        <taxon>Endopterygota</taxon>
        <taxon>Lepidoptera</taxon>
        <taxon>Glossata</taxon>
        <taxon>Ditrysia</taxon>
        <taxon>Noctuoidea</taxon>
        <taxon>Noctuidae</taxon>
        <taxon>Plusiinae</taxon>
        <taxon>Chrysodeixis</taxon>
    </lineage>
</organism>
<feature type="transmembrane region" description="Helical" evidence="1">
    <location>
        <begin position="169"/>
        <end position="190"/>
    </location>
</feature>
<evidence type="ECO:0008006" key="4">
    <source>
        <dbReference type="Google" id="ProtNLM"/>
    </source>
</evidence>
<evidence type="ECO:0000256" key="1">
    <source>
        <dbReference type="SAM" id="Phobius"/>
    </source>
</evidence>
<protein>
    <recommendedName>
        <fullName evidence="4">Gustatory receptor</fullName>
    </recommendedName>
</protein>
<gene>
    <name evidence="2" type="ORF">CINC_LOCUS12856</name>
</gene>
<evidence type="ECO:0000313" key="3">
    <source>
        <dbReference type="Proteomes" id="UP001154114"/>
    </source>
</evidence>
<dbReference type="EMBL" id="LR824012">
    <property type="protein sequence ID" value="CAD0198584.1"/>
    <property type="molecule type" value="Genomic_DNA"/>
</dbReference>
<evidence type="ECO:0000313" key="2">
    <source>
        <dbReference type="EMBL" id="CAD0198584.1"/>
    </source>
</evidence>
<feature type="transmembrane region" description="Helical" evidence="1">
    <location>
        <begin position="85"/>
        <end position="106"/>
    </location>
</feature>
<feature type="transmembrane region" description="Helical" evidence="1">
    <location>
        <begin position="202"/>
        <end position="225"/>
    </location>
</feature>
<dbReference type="AlphaFoldDB" id="A0A9N8PY88"/>
<keyword evidence="3" id="KW-1185">Reference proteome</keyword>
<name>A0A9N8PY88_CHRIL</name>
<reference evidence="2" key="1">
    <citation type="submission" date="2021-12" db="EMBL/GenBank/DDBJ databases">
        <authorList>
            <person name="King R."/>
        </authorList>
    </citation>
    <scope>NUCLEOTIDE SEQUENCE</scope>
</reference>
<feature type="transmembrane region" description="Helical" evidence="1">
    <location>
        <begin position="423"/>
        <end position="444"/>
    </location>
</feature>
<proteinExistence type="predicted"/>
<feature type="transmembrane region" description="Helical" evidence="1">
    <location>
        <begin position="118"/>
        <end position="136"/>
    </location>
</feature>
<dbReference type="Proteomes" id="UP001154114">
    <property type="component" value="Chromosome 9"/>
</dbReference>
<dbReference type="OrthoDB" id="7477935at2759"/>
<keyword evidence="1" id="KW-0472">Membrane</keyword>
<keyword evidence="1" id="KW-0812">Transmembrane</keyword>